<dbReference type="Proteomes" id="UP000321058">
    <property type="component" value="Unassembled WGS sequence"/>
</dbReference>
<reference evidence="2 3" key="1">
    <citation type="submission" date="2019-07" db="EMBL/GenBank/DDBJ databases">
        <title>Whole genome shotgun sequence of Reyranella soli NBRC 108950.</title>
        <authorList>
            <person name="Hosoyama A."/>
            <person name="Uohara A."/>
            <person name="Ohji S."/>
            <person name="Ichikawa N."/>
        </authorList>
    </citation>
    <scope>NUCLEOTIDE SEQUENCE [LARGE SCALE GENOMIC DNA]</scope>
    <source>
        <strain evidence="2 3">NBRC 108950</strain>
    </source>
</reference>
<dbReference type="OrthoDB" id="8912653at2"/>
<gene>
    <name evidence="2" type="ORF">RSO01_18310</name>
</gene>
<dbReference type="InterPro" id="IPR032710">
    <property type="entry name" value="NTF2-like_dom_sf"/>
</dbReference>
<organism evidence="2 3">
    <name type="scientific">Reyranella soli</name>
    <dbReference type="NCBI Taxonomy" id="1230389"/>
    <lineage>
        <taxon>Bacteria</taxon>
        <taxon>Pseudomonadati</taxon>
        <taxon>Pseudomonadota</taxon>
        <taxon>Alphaproteobacteria</taxon>
        <taxon>Hyphomicrobiales</taxon>
        <taxon>Reyranellaceae</taxon>
        <taxon>Reyranella</taxon>
    </lineage>
</organism>
<dbReference type="Pfam" id="PF14534">
    <property type="entry name" value="DUF4440"/>
    <property type="match status" value="1"/>
</dbReference>
<accession>A0A512N6Q7</accession>
<dbReference type="RefSeq" id="WP_147148411.1">
    <property type="nucleotide sequence ID" value="NZ_BKAJ01000031.1"/>
</dbReference>
<sequence>MAGNAETVIDLDKKRMQAMAKKDVATLQSVLADDLIYTHSSARLDTKKSLLDNMVSGSTVYTSVEPSDVKAQDLGDTVVLTGTCQIKVTSNGTPNAFGVRFTDVYARRDGRWQMVTWQSTRLPA</sequence>
<dbReference type="Gene3D" id="3.10.450.50">
    <property type="match status" value="1"/>
</dbReference>
<proteinExistence type="predicted"/>
<evidence type="ECO:0000313" key="3">
    <source>
        <dbReference type="Proteomes" id="UP000321058"/>
    </source>
</evidence>
<evidence type="ECO:0000259" key="1">
    <source>
        <dbReference type="Pfam" id="PF14534"/>
    </source>
</evidence>
<evidence type="ECO:0000313" key="2">
    <source>
        <dbReference type="EMBL" id="GEP54665.1"/>
    </source>
</evidence>
<comment type="caution">
    <text evidence="2">The sequence shown here is derived from an EMBL/GenBank/DDBJ whole genome shotgun (WGS) entry which is preliminary data.</text>
</comment>
<dbReference type="AlphaFoldDB" id="A0A512N6Q7"/>
<keyword evidence="3" id="KW-1185">Reference proteome</keyword>
<protein>
    <recommendedName>
        <fullName evidence="1">DUF4440 domain-containing protein</fullName>
    </recommendedName>
</protein>
<dbReference type="InterPro" id="IPR027843">
    <property type="entry name" value="DUF4440"/>
</dbReference>
<dbReference type="SUPFAM" id="SSF54427">
    <property type="entry name" value="NTF2-like"/>
    <property type="match status" value="1"/>
</dbReference>
<dbReference type="EMBL" id="BKAJ01000031">
    <property type="protein sequence ID" value="GEP54665.1"/>
    <property type="molecule type" value="Genomic_DNA"/>
</dbReference>
<feature type="domain" description="DUF4440" evidence="1">
    <location>
        <begin position="9"/>
        <end position="114"/>
    </location>
</feature>
<name>A0A512N6Q7_9HYPH</name>